<organism evidence="1">
    <name type="scientific">Myoviridae sp. ctcyQ27</name>
    <dbReference type="NCBI Taxonomy" id="2825139"/>
    <lineage>
        <taxon>Viruses</taxon>
        <taxon>Duplodnaviria</taxon>
        <taxon>Heunggongvirae</taxon>
        <taxon>Uroviricota</taxon>
        <taxon>Caudoviricetes</taxon>
    </lineage>
</organism>
<protein>
    <submittedName>
        <fullName evidence="1">Uncharacterized protein</fullName>
    </submittedName>
</protein>
<sequence>MNRIKNINDLINLLKEDAIKVAVETNVYPSVYIAIAIHEFRKYGEYFIIENKNPYNTFLKENTYFEYADAMRKLSAIFTLYSDKLFTEYNTLKKIYNEDEATIGNILNIALSYNLNEINKEFIYRLFSFNKNMIDIDRNSKFEIYFVKRFSNSSTLLRTMDLNEAIHISKKNPGTMVIDSKGNKVYGEKDTLRKVSKGIKEVNNIKDIYIGSKVNVLGANLYEKSTDNIPIRNISGTYTISSNIKNNKYRISSLNDQTFVIGYINANEIEKINLRR</sequence>
<reference evidence="1" key="1">
    <citation type="journal article" date="2021" name="Proc. Natl. Acad. Sci. U.S.A.">
        <title>A Catalog of Tens of Thousands of Viruses from Human Metagenomes Reveals Hidden Associations with Chronic Diseases.</title>
        <authorList>
            <person name="Tisza M.J."/>
            <person name="Buck C.B."/>
        </authorList>
    </citation>
    <scope>NUCLEOTIDE SEQUENCE</scope>
    <source>
        <strain evidence="1">CtcyQ27</strain>
    </source>
</reference>
<dbReference type="EMBL" id="BK016080">
    <property type="protein sequence ID" value="DAF93217.1"/>
    <property type="molecule type" value="Genomic_DNA"/>
</dbReference>
<name>A0A8S5UFE9_9CAUD</name>
<evidence type="ECO:0000313" key="1">
    <source>
        <dbReference type="EMBL" id="DAF93217.1"/>
    </source>
</evidence>
<proteinExistence type="predicted"/>
<accession>A0A8S5UFE9</accession>